<keyword evidence="5" id="KW-1185">Reference proteome</keyword>
<keyword evidence="2" id="KW-0806">Transcription termination</keyword>
<dbReference type="FunFam" id="1.25.70.10:FF:000001">
    <property type="entry name" value="Mitochondrial transcription termination factor-like"/>
    <property type="match status" value="1"/>
</dbReference>
<evidence type="ECO:0000256" key="2">
    <source>
        <dbReference type="ARBA" id="ARBA00022472"/>
    </source>
</evidence>
<evidence type="ECO:0000256" key="1">
    <source>
        <dbReference type="ARBA" id="ARBA00007692"/>
    </source>
</evidence>
<dbReference type="EMBL" id="VIEB01001477">
    <property type="protein sequence ID" value="TQD71900.1"/>
    <property type="molecule type" value="Genomic_DNA"/>
</dbReference>
<sequence length="459" mass="51788">MLRLICLKLKQKASPYLLSRHGSLYSTSTAKPTSKFSNFTDPQLFTASYLQKSCGLSSDSAISASKKLQIEPTATHHPDSVLSLFRAHGLTRSHIKNLITKRPGLLLGDLDSSIGPNLDLFKSLGFSGTSLAKMVGKEPRVLECNAKTVFEFFRSHGLSEKDIASLMMKLPALFVYDAEKIFKPKIEFFRSLGLSEIEIATILSNEPYVLTRSLKHHFIPSVKALRRFLGSDENVLKAIKGYYRMLECNLEKLLEPNITLLRSHGVPESLIVKIFMIQPKTLLLRNAVLSEIIDYVKDLGFEPNNLLFVLAVRSMAVMSTALWEQKLETYTSLGLSKDEIFAAFRSQPMCMITSVKKIHQLMDFFVNKLNLKPSTVAKHPNLLLLSMEKRILPRCSVLQLLLSRGLIKEDINFPYVLKLTEKAFMRKVMSKYEQVVPDIVKANKGQIEFQGFPVPVICK</sequence>
<keyword evidence="2" id="KW-0805">Transcription regulation</keyword>
<dbReference type="Pfam" id="PF02536">
    <property type="entry name" value="mTERF"/>
    <property type="match status" value="1"/>
</dbReference>
<evidence type="ECO:0000313" key="5">
    <source>
        <dbReference type="Proteomes" id="UP000315295"/>
    </source>
</evidence>
<dbReference type="SMART" id="SM00733">
    <property type="entry name" value="Mterf"/>
    <property type="match status" value="9"/>
</dbReference>
<evidence type="ECO:0000256" key="3">
    <source>
        <dbReference type="ARBA" id="ARBA00022946"/>
    </source>
</evidence>
<dbReference type="Gene3D" id="1.25.70.10">
    <property type="entry name" value="Transcription termination factor 3, mitochondrial"/>
    <property type="match status" value="2"/>
</dbReference>
<proteinExistence type="inferred from homology"/>
<dbReference type="InterPro" id="IPR003690">
    <property type="entry name" value="MTERF"/>
</dbReference>
<keyword evidence="2" id="KW-0804">Transcription</keyword>
<reference evidence="4 5" key="1">
    <citation type="journal article" date="2019" name="G3 (Bethesda)">
        <title>Sequencing of a Wild Apple (Malus baccata) Genome Unravels the Differences Between Cultivated and Wild Apple Species Regarding Disease Resistance and Cold Tolerance.</title>
        <authorList>
            <person name="Chen X."/>
        </authorList>
    </citation>
    <scope>NUCLEOTIDE SEQUENCE [LARGE SCALE GENOMIC DNA]</scope>
    <source>
        <strain evidence="5">cv. Shandingzi</strain>
        <tissue evidence="4">Leaves</tissue>
    </source>
</reference>
<dbReference type="PANTHER" id="PTHR13068:SF120">
    <property type="entry name" value="TRANSCRIPTION TERMINATION FACTOR MTERF2, CHLOROPLASTIC-LIKE ISOFORM X1"/>
    <property type="match status" value="1"/>
</dbReference>
<dbReference type="GO" id="GO:0006353">
    <property type="term" value="P:DNA-templated transcription termination"/>
    <property type="evidence" value="ECO:0007669"/>
    <property type="project" value="UniProtKB-KW"/>
</dbReference>
<dbReference type="Proteomes" id="UP000315295">
    <property type="component" value="Unassembled WGS sequence"/>
</dbReference>
<comment type="caution">
    <text evidence="4">The sequence shown here is derived from an EMBL/GenBank/DDBJ whole genome shotgun (WGS) entry which is preliminary data.</text>
</comment>
<dbReference type="GO" id="GO:0003676">
    <property type="term" value="F:nucleic acid binding"/>
    <property type="evidence" value="ECO:0007669"/>
    <property type="project" value="InterPro"/>
</dbReference>
<dbReference type="PANTHER" id="PTHR13068">
    <property type="entry name" value="CGI-12 PROTEIN-RELATED"/>
    <property type="match status" value="1"/>
</dbReference>
<keyword evidence="3" id="KW-0809">Transit peptide</keyword>
<organism evidence="4 5">
    <name type="scientific">Malus baccata</name>
    <name type="common">Siberian crab apple</name>
    <name type="synonym">Pyrus baccata</name>
    <dbReference type="NCBI Taxonomy" id="106549"/>
    <lineage>
        <taxon>Eukaryota</taxon>
        <taxon>Viridiplantae</taxon>
        <taxon>Streptophyta</taxon>
        <taxon>Embryophyta</taxon>
        <taxon>Tracheophyta</taxon>
        <taxon>Spermatophyta</taxon>
        <taxon>Magnoliopsida</taxon>
        <taxon>eudicotyledons</taxon>
        <taxon>Gunneridae</taxon>
        <taxon>Pentapetalae</taxon>
        <taxon>rosids</taxon>
        <taxon>fabids</taxon>
        <taxon>Rosales</taxon>
        <taxon>Rosaceae</taxon>
        <taxon>Amygdaloideae</taxon>
        <taxon>Maleae</taxon>
        <taxon>Malus</taxon>
    </lineage>
</organism>
<dbReference type="AlphaFoldDB" id="A0A540KCP0"/>
<protein>
    <submittedName>
        <fullName evidence="4">Uncharacterized protein</fullName>
    </submittedName>
</protein>
<accession>A0A540KCP0</accession>
<comment type="similarity">
    <text evidence="1">Belongs to the mTERF family.</text>
</comment>
<gene>
    <name evidence="4" type="ORF">C1H46_042572</name>
</gene>
<dbReference type="InterPro" id="IPR038538">
    <property type="entry name" value="MTERF_sf"/>
</dbReference>
<evidence type="ECO:0000313" key="4">
    <source>
        <dbReference type="EMBL" id="TQD71900.1"/>
    </source>
</evidence>
<name>A0A540KCP0_MALBA</name>